<sequence length="84" mass="9915">MLEGIYNKENIFAEFAMQKTKAKKVKFLKEMRALKDTQPSLFKDLTISKKQFDNLIVEWDQKVPFAKMKADMKAREIAERKGEE</sequence>
<proteinExistence type="predicted"/>
<dbReference type="AlphaFoldDB" id="A0A382UGD2"/>
<name>A0A382UGD2_9ZZZZ</name>
<accession>A0A382UGD2</accession>
<organism evidence="1">
    <name type="scientific">marine metagenome</name>
    <dbReference type="NCBI Taxonomy" id="408172"/>
    <lineage>
        <taxon>unclassified sequences</taxon>
        <taxon>metagenomes</taxon>
        <taxon>ecological metagenomes</taxon>
    </lineage>
</organism>
<protein>
    <submittedName>
        <fullName evidence="1">Uncharacterized protein</fullName>
    </submittedName>
</protein>
<dbReference type="EMBL" id="UINC01144041">
    <property type="protein sequence ID" value="SVD33309.1"/>
    <property type="molecule type" value="Genomic_DNA"/>
</dbReference>
<reference evidence="1" key="1">
    <citation type="submission" date="2018-05" db="EMBL/GenBank/DDBJ databases">
        <authorList>
            <person name="Lanie J.A."/>
            <person name="Ng W.-L."/>
            <person name="Kazmierczak K.M."/>
            <person name="Andrzejewski T.M."/>
            <person name="Davidsen T.M."/>
            <person name="Wayne K.J."/>
            <person name="Tettelin H."/>
            <person name="Glass J.I."/>
            <person name="Rusch D."/>
            <person name="Podicherti R."/>
            <person name="Tsui H.-C.T."/>
            <person name="Winkler M.E."/>
        </authorList>
    </citation>
    <scope>NUCLEOTIDE SEQUENCE</scope>
</reference>
<evidence type="ECO:0000313" key="1">
    <source>
        <dbReference type="EMBL" id="SVD33309.1"/>
    </source>
</evidence>
<gene>
    <name evidence="1" type="ORF">METZ01_LOCUS386163</name>
</gene>